<proteinExistence type="predicted"/>
<dbReference type="AlphaFoldDB" id="A0A6N2MAL1"/>
<accession>A0A6N2MAL1</accession>
<feature type="region of interest" description="Disordered" evidence="1">
    <location>
        <begin position="83"/>
        <end position="103"/>
    </location>
</feature>
<organism evidence="2">
    <name type="scientific">Salix viminalis</name>
    <name type="common">Common osier</name>
    <name type="synonym">Basket willow</name>
    <dbReference type="NCBI Taxonomy" id="40686"/>
    <lineage>
        <taxon>Eukaryota</taxon>
        <taxon>Viridiplantae</taxon>
        <taxon>Streptophyta</taxon>
        <taxon>Embryophyta</taxon>
        <taxon>Tracheophyta</taxon>
        <taxon>Spermatophyta</taxon>
        <taxon>Magnoliopsida</taxon>
        <taxon>eudicotyledons</taxon>
        <taxon>Gunneridae</taxon>
        <taxon>Pentapetalae</taxon>
        <taxon>rosids</taxon>
        <taxon>fabids</taxon>
        <taxon>Malpighiales</taxon>
        <taxon>Salicaceae</taxon>
        <taxon>Saliceae</taxon>
        <taxon>Salix</taxon>
    </lineage>
</organism>
<gene>
    <name evidence="2" type="ORF">SVIM_LOCUS330403</name>
</gene>
<evidence type="ECO:0000256" key="1">
    <source>
        <dbReference type="SAM" id="MobiDB-lite"/>
    </source>
</evidence>
<protein>
    <submittedName>
        <fullName evidence="2">Uncharacterized protein</fullName>
    </submittedName>
</protein>
<dbReference type="EMBL" id="CAADRP010001713">
    <property type="protein sequence ID" value="VFU49880.1"/>
    <property type="molecule type" value="Genomic_DNA"/>
</dbReference>
<evidence type="ECO:0000313" key="2">
    <source>
        <dbReference type="EMBL" id="VFU49880.1"/>
    </source>
</evidence>
<reference evidence="2" key="1">
    <citation type="submission" date="2019-03" db="EMBL/GenBank/DDBJ databases">
        <authorList>
            <person name="Mank J."/>
            <person name="Almeida P."/>
        </authorList>
    </citation>
    <scope>NUCLEOTIDE SEQUENCE</scope>
    <source>
        <strain evidence="2">78183</strain>
    </source>
</reference>
<sequence>MSRVDSISGEVFFRGVTAVEHVSEGNRVRLLEGGEEGPEFVVVGRESEGKWFGGIFTPASFRNPSPEQFNGVFLTQPFDQSVMSQSAGDFGTNPFKQPHTGEL</sequence>
<name>A0A6N2MAL1_SALVM</name>